<organism evidence="6 7">
    <name type="scientific">Caldibacillus thermoamylovorans</name>
    <dbReference type="NCBI Taxonomy" id="35841"/>
    <lineage>
        <taxon>Bacteria</taxon>
        <taxon>Bacillati</taxon>
        <taxon>Bacillota</taxon>
        <taxon>Bacilli</taxon>
        <taxon>Bacillales</taxon>
        <taxon>Bacillaceae</taxon>
        <taxon>Caldibacillus</taxon>
    </lineage>
</organism>
<evidence type="ECO:0000313" key="7">
    <source>
        <dbReference type="Proteomes" id="UP000032076"/>
    </source>
</evidence>
<dbReference type="CDD" id="cd07103">
    <property type="entry name" value="ALDH_F5_SSADH_GabD"/>
    <property type="match status" value="1"/>
</dbReference>
<dbReference type="FunFam" id="3.40.605.10:FF:000005">
    <property type="entry name" value="Succinate-semialdehyde dehydrogenase I"/>
    <property type="match status" value="1"/>
</dbReference>
<dbReference type="InterPro" id="IPR016161">
    <property type="entry name" value="Ald_DH/histidinol_DH"/>
</dbReference>
<dbReference type="InterPro" id="IPR050740">
    <property type="entry name" value="Aldehyde_DH_Superfamily"/>
</dbReference>
<dbReference type="Gene3D" id="3.40.605.10">
    <property type="entry name" value="Aldehyde Dehydrogenase, Chain A, domain 1"/>
    <property type="match status" value="1"/>
</dbReference>
<dbReference type="InterPro" id="IPR015590">
    <property type="entry name" value="Aldehyde_DH_dom"/>
</dbReference>
<dbReference type="InterPro" id="IPR016163">
    <property type="entry name" value="Ald_DH_C"/>
</dbReference>
<comment type="similarity">
    <text evidence="1 3">Belongs to the aldehyde dehydrogenase family.</text>
</comment>
<dbReference type="PANTHER" id="PTHR43353:SF5">
    <property type="entry name" value="SUCCINATE-SEMIALDEHYDE DEHYDROGENASE, MITOCHONDRIAL"/>
    <property type="match status" value="1"/>
</dbReference>
<evidence type="ECO:0000256" key="3">
    <source>
        <dbReference type="PIRNR" id="PIRNR036492"/>
    </source>
</evidence>
<feature type="active site" evidence="4">
    <location>
        <position position="253"/>
    </location>
</feature>
<dbReference type="Gene3D" id="3.40.309.10">
    <property type="entry name" value="Aldehyde Dehydrogenase, Chain A, domain 2"/>
    <property type="match status" value="1"/>
</dbReference>
<evidence type="ECO:0000256" key="4">
    <source>
        <dbReference type="PIRSR" id="PIRSR036492-1"/>
    </source>
</evidence>
<dbReference type="InterPro" id="IPR012394">
    <property type="entry name" value="Aldehyde_DH_NAD(P)"/>
</dbReference>
<dbReference type="FunFam" id="3.40.309.10:FF:000004">
    <property type="entry name" value="Succinate-semialdehyde dehydrogenase I"/>
    <property type="match status" value="1"/>
</dbReference>
<dbReference type="AlphaFoldDB" id="A0ABD4A9Q5"/>
<dbReference type="InterPro" id="IPR016160">
    <property type="entry name" value="Ald_DH_CS_CYS"/>
</dbReference>
<protein>
    <recommendedName>
        <fullName evidence="3">Aldehyde dehydrogenase</fullName>
    </recommendedName>
</protein>
<feature type="active site" evidence="4">
    <location>
        <position position="287"/>
    </location>
</feature>
<dbReference type="InterPro" id="IPR010102">
    <property type="entry name" value="Succ_semiAld_DH"/>
</dbReference>
<dbReference type="EMBL" id="JXLU01000038">
    <property type="protein sequence ID" value="KIO73497.1"/>
    <property type="molecule type" value="Genomic_DNA"/>
</dbReference>
<feature type="domain" description="Aldehyde dehydrogenase" evidence="5">
    <location>
        <begin position="17"/>
        <end position="478"/>
    </location>
</feature>
<sequence length="482" mass="52432">MSTRTVLLNRMYINGEWVKAISGETFPVMNPANGRQIATVPNGGWEDAKLAVDAAHVAFKKWSGKTAEERSHLLKRWYDCIMDNKTEIAETLTLEQGKPMKEALGEITYGASFVTWYAEEAKRIYGETIPASAVNKRILVLKQPVGVVCAITPWNFPAAMITRKVAPALAAGCTVVIKPADQTPLTALKLAEAAEKAGIPKGVINFVTGDAAEIGDAWLKDSRVRKLTFTGSTEVGKLLMRGSADTVKKVSLELGGHAPFIVFPDADLDEAIEGVMVSKFRNNGQTCVCANRIYVHESILDEFVEKFCAETKKLVIGDGLNPETQIGPLIDEAAFKKVESHIEDALLKGGKIEYGGGRVIELHDGYFVQPTIISGVTEDMKIMQEETFGPVAPVISFQDVEDVIERANNTPYGLAAYIFTRDLQTAITVSERLEYGIVGINDGLPSVAQAPFGGIKESGIGREGGHHGIEEFLEVKYVSIKI</sequence>
<dbReference type="PIRSF" id="PIRSF036492">
    <property type="entry name" value="ALDH"/>
    <property type="match status" value="1"/>
</dbReference>
<name>A0ABD4A9Q5_9BACI</name>
<dbReference type="PANTHER" id="PTHR43353">
    <property type="entry name" value="SUCCINATE-SEMIALDEHYDE DEHYDROGENASE, MITOCHONDRIAL"/>
    <property type="match status" value="1"/>
</dbReference>
<dbReference type="SUPFAM" id="SSF53720">
    <property type="entry name" value="ALDH-like"/>
    <property type="match status" value="1"/>
</dbReference>
<evidence type="ECO:0000313" key="6">
    <source>
        <dbReference type="EMBL" id="KIO73497.1"/>
    </source>
</evidence>
<evidence type="ECO:0000256" key="1">
    <source>
        <dbReference type="ARBA" id="ARBA00009986"/>
    </source>
</evidence>
<accession>A0ABD4A9Q5</accession>
<reference evidence="6 7" key="1">
    <citation type="submission" date="2015-01" db="EMBL/GenBank/DDBJ databases">
        <title>Draft Genome Sequences of Four Bacillus thermoamylovorans Strains, Isolated From Food Products.</title>
        <authorList>
            <person name="Krawcyk A.O."/>
            <person name="Berendsen E.M."/>
            <person name="Eijlander R.T."/>
            <person name="de Jong A."/>
            <person name="Wells-Bennik M."/>
            <person name="Kuipers O.P."/>
        </authorList>
    </citation>
    <scope>NUCLEOTIDE SEQUENCE [LARGE SCALE GENOMIC DNA]</scope>
    <source>
        <strain evidence="6 7">B4167</strain>
    </source>
</reference>
<evidence type="ECO:0000259" key="5">
    <source>
        <dbReference type="Pfam" id="PF00171"/>
    </source>
</evidence>
<dbReference type="GO" id="GO:0016620">
    <property type="term" value="F:oxidoreductase activity, acting on the aldehyde or oxo group of donors, NAD or NADP as acceptor"/>
    <property type="evidence" value="ECO:0007669"/>
    <property type="project" value="UniProtKB-ARBA"/>
</dbReference>
<dbReference type="NCBIfam" id="TIGR01780">
    <property type="entry name" value="SSADH"/>
    <property type="match status" value="1"/>
</dbReference>
<dbReference type="Pfam" id="PF00171">
    <property type="entry name" value="Aldedh"/>
    <property type="match status" value="1"/>
</dbReference>
<dbReference type="PROSITE" id="PS00070">
    <property type="entry name" value="ALDEHYDE_DEHYDR_CYS"/>
    <property type="match status" value="1"/>
</dbReference>
<dbReference type="FunFam" id="3.40.605.10:FF:000026">
    <property type="entry name" value="Aldehyde dehydrogenase, putative"/>
    <property type="match status" value="1"/>
</dbReference>
<evidence type="ECO:0000256" key="2">
    <source>
        <dbReference type="ARBA" id="ARBA00023002"/>
    </source>
</evidence>
<gene>
    <name evidence="6" type="ORF">B4167_2070</name>
</gene>
<comment type="caution">
    <text evidence="6">The sequence shown here is derived from an EMBL/GenBank/DDBJ whole genome shotgun (WGS) entry which is preliminary data.</text>
</comment>
<proteinExistence type="inferred from homology"/>
<dbReference type="Proteomes" id="UP000032076">
    <property type="component" value="Unassembled WGS sequence"/>
</dbReference>
<keyword evidence="2 3" id="KW-0560">Oxidoreductase</keyword>
<dbReference type="InterPro" id="IPR016162">
    <property type="entry name" value="Ald_DH_N"/>
</dbReference>